<sequence length="264" mass="28738">MTIAGAGLAVLGSKDVLGKLLGPSAEYLGGKASGLIEKCDLNLDDIFARAFKKIAGRVDEPGQVNARILKNVVDEGRFVEDGLVAEYYAGLLASSRTRDGLDDRGLPHLAMVKMMSVYQIRLHFYIYHSILRLFGGKEINVGQHDGRRRLMVYAPLQGARDVLMPDVNEGEDFESVFLHSINGLYSHGLISEYKYGSVANINSMYGGADVPGFVVTPTYAGIELFMWAIGAQRPDAHEFLKKRVDDLTSPISIDSLAVAVNGKG</sequence>
<dbReference type="RefSeq" id="WP_125899040.1">
    <property type="nucleotide sequence ID" value="NZ_CP182416.1"/>
</dbReference>
<evidence type="ECO:0008006" key="3">
    <source>
        <dbReference type="Google" id="ProtNLM"/>
    </source>
</evidence>
<reference evidence="1" key="1">
    <citation type="submission" date="2023-08" db="EMBL/GenBank/DDBJ databases">
        <authorList>
            <consortium name="Clinical and Environmental Microbiology Branch: Whole genome sequencing antimicrobial resistance pathogens in the healthcare setting"/>
        </authorList>
    </citation>
    <scope>NUCLEOTIDE SEQUENCE</scope>
    <source>
        <strain evidence="1">2023CJ-00293</strain>
    </source>
</reference>
<gene>
    <name evidence="1" type="ORF">REH87_000569</name>
</gene>
<evidence type="ECO:0000313" key="2">
    <source>
        <dbReference type="Proteomes" id="UP001225498"/>
    </source>
</evidence>
<dbReference type="AlphaFoldDB" id="A0AAI9FZK8"/>
<name>A0AAI9FZK8_STEMA</name>
<dbReference type="EMBL" id="ABLTIR010000006">
    <property type="protein sequence ID" value="EKZ1925600.1"/>
    <property type="molecule type" value="Genomic_DNA"/>
</dbReference>
<comment type="caution">
    <text evidence="1">The sequence shown here is derived from an EMBL/GenBank/DDBJ whole genome shotgun (WGS) entry which is preliminary data.</text>
</comment>
<proteinExistence type="predicted"/>
<protein>
    <recommendedName>
        <fullName evidence="3">DUF4393 domain-containing protein</fullName>
    </recommendedName>
</protein>
<dbReference type="Proteomes" id="UP001225498">
    <property type="component" value="Unassembled WGS sequence"/>
</dbReference>
<organism evidence="1 2">
    <name type="scientific">Stenotrophomonas maltophilia</name>
    <name type="common">Pseudomonas maltophilia</name>
    <name type="synonym">Xanthomonas maltophilia</name>
    <dbReference type="NCBI Taxonomy" id="40324"/>
    <lineage>
        <taxon>Bacteria</taxon>
        <taxon>Pseudomonadati</taxon>
        <taxon>Pseudomonadota</taxon>
        <taxon>Gammaproteobacteria</taxon>
        <taxon>Lysobacterales</taxon>
        <taxon>Lysobacteraceae</taxon>
        <taxon>Stenotrophomonas</taxon>
        <taxon>Stenotrophomonas maltophilia group</taxon>
    </lineage>
</organism>
<evidence type="ECO:0000313" key="1">
    <source>
        <dbReference type="EMBL" id="EKZ1925600.1"/>
    </source>
</evidence>
<accession>A0AAI9FZK8</accession>